<evidence type="ECO:0000313" key="1">
    <source>
        <dbReference type="EMBL" id="AAP58509.1"/>
    </source>
</evidence>
<dbReference type="EMBL" id="AY281353">
    <property type="protein sequence ID" value="AAP58509.1"/>
    <property type="molecule type" value="Genomic_DNA"/>
</dbReference>
<evidence type="ECO:0008006" key="2">
    <source>
        <dbReference type="Google" id="ProtNLM"/>
    </source>
</evidence>
<protein>
    <recommendedName>
        <fullName evidence="2">DNA repair protein MmcB-related protein</fullName>
    </recommendedName>
</protein>
<sequence>MNAGRWRAARAVTWSIRKPIEAPVDGRQSETALAIARGTSRLLHAHGFAVVSELSLASGRRADLVAINSSCEIWIVEIKSSVADFRADQKWMDYRVHCDRLFFATCQEVPCEIFPPDTGLIVADAFGASIVCEAPEHRLPAPTRKSMMLAFARVAALRLQALADPHGPYGEAV</sequence>
<accession>Q7X355</accession>
<reference evidence="1" key="1">
    <citation type="journal article" date="2003" name="Mol. Microbiol.">
        <title>Acidobacteria form a coherent but highly diverse group within the bacterial domain: evidence from environmental genomics.</title>
        <authorList>
            <person name="Quaiser A."/>
            <person name="Ochsenreiter T."/>
            <person name="Lanz C."/>
            <person name="Schuster S.C."/>
            <person name="Treusch A.H."/>
            <person name="Eck J."/>
            <person name="Schleper C."/>
        </authorList>
    </citation>
    <scope>NUCLEOTIDE SEQUENCE</scope>
</reference>
<organism evidence="1">
    <name type="scientific">uncultured Acidobacteriota bacterium</name>
    <dbReference type="NCBI Taxonomy" id="171953"/>
    <lineage>
        <taxon>Bacteria</taxon>
        <taxon>Pseudomonadati</taxon>
        <taxon>Acidobacteriota</taxon>
        <taxon>environmental samples</taxon>
    </lineage>
</organism>
<dbReference type="Pfam" id="PF06319">
    <property type="entry name" value="MmcB-like"/>
    <property type="match status" value="1"/>
</dbReference>
<name>Q7X355_9BACT</name>
<dbReference type="AlphaFoldDB" id="Q7X355"/>
<dbReference type="InterPro" id="IPR009394">
    <property type="entry name" value="MmcB-like"/>
</dbReference>
<dbReference type="PIRSF" id="PIRSF031796">
    <property type="entry name" value="UPC031796"/>
    <property type="match status" value="1"/>
</dbReference>
<proteinExistence type="predicted"/>